<dbReference type="GO" id="GO:0008234">
    <property type="term" value="F:cysteine-type peptidase activity"/>
    <property type="evidence" value="ECO:0007669"/>
    <property type="project" value="InterPro"/>
</dbReference>
<feature type="region of interest" description="Disordered" evidence="4">
    <location>
        <begin position="517"/>
        <end position="554"/>
    </location>
</feature>
<dbReference type="SUPFAM" id="SSF54001">
    <property type="entry name" value="Cysteine proteinases"/>
    <property type="match status" value="1"/>
</dbReference>
<keyword evidence="2" id="KW-0645">Protease</keyword>
<reference evidence="6 7" key="1">
    <citation type="journal article" date="2023" name="G3 (Bethesda)">
        <title>A haplotype-resolved chromosome-scale genome for Quercus rubra L. provides insights into the genetics of adaptive traits for red oak species.</title>
        <authorList>
            <person name="Kapoor B."/>
            <person name="Jenkins J."/>
            <person name="Schmutz J."/>
            <person name="Zhebentyayeva T."/>
            <person name="Kuelheim C."/>
            <person name="Coggeshall M."/>
            <person name="Heim C."/>
            <person name="Lasky J.R."/>
            <person name="Leites L."/>
            <person name="Islam-Faridi N."/>
            <person name="Romero-Severson J."/>
            <person name="DeLeo V.L."/>
            <person name="Lucas S.M."/>
            <person name="Lazic D."/>
            <person name="Gailing O."/>
            <person name="Carlson J."/>
            <person name="Staton M."/>
        </authorList>
    </citation>
    <scope>NUCLEOTIDE SEQUENCE [LARGE SCALE GENOMIC DNA]</scope>
    <source>
        <strain evidence="6">Pseudo-F2</strain>
    </source>
</reference>
<dbReference type="GO" id="GO:0006508">
    <property type="term" value="P:proteolysis"/>
    <property type="evidence" value="ECO:0007669"/>
    <property type="project" value="UniProtKB-KW"/>
</dbReference>
<dbReference type="InterPro" id="IPR038765">
    <property type="entry name" value="Papain-like_cys_pep_sf"/>
</dbReference>
<dbReference type="PANTHER" id="PTHR34835:SF34">
    <property type="entry name" value="OS08G0555500 PROTEIN"/>
    <property type="match status" value="1"/>
</dbReference>
<dbReference type="InterPro" id="IPR003653">
    <property type="entry name" value="Peptidase_C48_C"/>
</dbReference>
<evidence type="ECO:0000313" key="6">
    <source>
        <dbReference type="EMBL" id="KAK4595458.1"/>
    </source>
</evidence>
<dbReference type="AlphaFoldDB" id="A0AAN7FK93"/>
<dbReference type="Proteomes" id="UP001324115">
    <property type="component" value="Unassembled WGS sequence"/>
</dbReference>
<evidence type="ECO:0000256" key="4">
    <source>
        <dbReference type="SAM" id="MobiDB-lite"/>
    </source>
</evidence>
<keyword evidence="7" id="KW-1185">Reference proteome</keyword>
<dbReference type="Pfam" id="PF02902">
    <property type="entry name" value="Peptidase_C48"/>
    <property type="match status" value="1"/>
</dbReference>
<proteinExistence type="inferred from homology"/>
<organism evidence="6 7">
    <name type="scientific">Quercus rubra</name>
    <name type="common">Northern red oak</name>
    <name type="synonym">Quercus borealis</name>
    <dbReference type="NCBI Taxonomy" id="3512"/>
    <lineage>
        <taxon>Eukaryota</taxon>
        <taxon>Viridiplantae</taxon>
        <taxon>Streptophyta</taxon>
        <taxon>Embryophyta</taxon>
        <taxon>Tracheophyta</taxon>
        <taxon>Spermatophyta</taxon>
        <taxon>Magnoliopsida</taxon>
        <taxon>eudicotyledons</taxon>
        <taxon>Gunneridae</taxon>
        <taxon>Pentapetalae</taxon>
        <taxon>rosids</taxon>
        <taxon>fabids</taxon>
        <taxon>Fagales</taxon>
        <taxon>Fagaceae</taxon>
        <taxon>Quercus</taxon>
    </lineage>
</organism>
<gene>
    <name evidence="6" type="ORF">RGQ29_013784</name>
</gene>
<accession>A0AAN7FK93</accession>
<name>A0AAN7FK93_QUERU</name>
<evidence type="ECO:0000313" key="7">
    <source>
        <dbReference type="Proteomes" id="UP001324115"/>
    </source>
</evidence>
<dbReference type="Gene3D" id="3.40.395.10">
    <property type="entry name" value="Adenoviral Proteinase, Chain A"/>
    <property type="match status" value="1"/>
</dbReference>
<sequence length="943" mass="109067">MMKVEGIVKISKAVKDEITKKWNNLDENSKLEYRREARENCENYANLKHNIPCKPRKVSLDTRCTLGRVHSMVNKLNLRQKSVIQELGFGSLLDLKFINLDRDLCKWLIDHFDQNSCALDICGKRLPISTEDVEYILGIKSTGVDISIVGSAEEINHICQQYGLNVDGDIPITLLEDELNKIETSGNEFVSYFLLFIVGTLLCPTTKSYMKQPFVLICRNVEEIRNLNWAKFVLDFLIQGVRKHKDNNLVAVDGCVLLLMLFYFEHVNVEIDVEHASKRLRPRMCFWGKEEVKQRMLKLHSIGGFDSPKLVVTQMEGGYETANISLEKQYINQSHAMPCRDEHKPNMNSDDATRRFEQSLTNIRDDMLVLHNTVNVIAKNMETFKKDIVLELKNVIANNMKTFKNEIVLELKNVFANNTETFKNDICLELKNVAKRERIRHAIDLDLNDIVEDLKNETKGLPKKESTSPVQDKRHQDDTSKPICLELKNVAKREHTGHTIDLDLNDIVEELKNETKVLPKKESKSPVQDQMDQDDTVHVKKESKKKSTSLVQDKMHQDDIVPIKREFKTVSPSPIQDTIENDYNVHMVGLRKSIQKPSSKTVLSRNVDVDMLQLTFPHNNRIIPSCVTHSAKNKVTKSLKRSPIVTSQVIVPNLKKRKKIEDMSQKSGLVDEESINEFAPFTELEKIICNYIFNKDLDGSEVLANMKYEYSDRAAFFSLLPNQWISSQIINLTICMITLEEKKYGEPHAWHLPTHFSQKMIEEDGNPTLEWFKRTYRDDDKYMSRLGCCEQIYIPMNDNNSHWYLCVIDFSSRKKCIHILDSLPSTTRQDIRIKNVQIVVKGLDKLLSYLEKDSYTNSITKFPLKSPTLDPIKSNGYDCGMYVIKHMHTKIFKQNLTLMESWSERIRYKLASNLVLSMENEQHSKIIENARNTPLQDIFRSLE</sequence>
<keyword evidence="3" id="KW-0378">Hydrolase</keyword>
<feature type="region of interest" description="Disordered" evidence="4">
    <location>
        <begin position="458"/>
        <end position="479"/>
    </location>
</feature>
<evidence type="ECO:0000256" key="3">
    <source>
        <dbReference type="ARBA" id="ARBA00022801"/>
    </source>
</evidence>
<protein>
    <recommendedName>
        <fullName evidence="5">Ubiquitin-like protease family profile domain-containing protein</fullName>
    </recommendedName>
</protein>
<feature type="domain" description="Ubiquitin-like protease family profile" evidence="5">
    <location>
        <begin position="709"/>
        <end position="890"/>
    </location>
</feature>
<evidence type="ECO:0000256" key="1">
    <source>
        <dbReference type="ARBA" id="ARBA00005234"/>
    </source>
</evidence>
<dbReference type="EMBL" id="JAXUIC010000003">
    <property type="protein sequence ID" value="KAK4595458.1"/>
    <property type="molecule type" value="Genomic_DNA"/>
</dbReference>
<comment type="similarity">
    <text evidence="1">Belongs to the peptidase C48 family.</text>
</comment>
<evidence type="ECO:0000256" key="2">
    <source>
        <dbReference type="ARBA" id="ARBA00022670"/>
    </source>
</evidence>
<dbReference type="PANTHER" id="PTHR34835">
    <property type="entry name" value="OS07G0283600 PROTEIN-RELATED"/>
    <property type="match status" value="1"/>
</dbReference>
<evidence type="ECO:0000259" key="5">
    <source>
        <dbReference type="PROSITE" id="PS50600"/>
    </source>
</evidence>
<comment type="caution">
    <text evidence="6">The sequence shown here is derived from an EMBL/GenBank/DDBJ whole genome shotgun (WGS) entry which is preliminary data.</text>
</comment>
<dbReference type="PROSITE" id="PS50600">
    <property type="entry name" value="ULP_PROTEASE"/>
    <property type="match status" value="1"/>
</dbReference>